<dbReference type="Gene3D" id="3.30.1330.60">
    <property type="entry name" value="OmpA-like domain"/>
    <property type="match status" value="1"/>
</dbReference>
<organism evidence="2 3">
    <name type="scientific">Methylobacterium persicinum</name>
    <dbReference type="NCBI Taxonomy" id="374426"/>
    <lineage>
        <taxon>Bacteria</taxon>
        <taxon>Pseudomonadati</taxon>
        <taxon>Pseudomonadota</taxon>
        <taxon>Alphaproteobacteria</taxon>
        <taxon>Hyphomicrobiales</taxon>
        <taxon>Methylobacteriaceae</taxon>
        <taxon>Methylobacterium</taxon>
    </lineage>
</organism>
<evidence type="ECO:0000313" key="3">
    <source>
        <dbReference type="Proteomes" id="UP001236369"/>
    </source>
</evidence>
<dbReference type="Gene3D" id="3.40.1520.20">
    <property type="match status" value="3"/>
</dbReference>
<dbReference type="InterPro" id="IPR036737">
    <property type="entry name" value="OmpA-like_sf"/>
</dbReference>
<dbReference type="Proteomes" id="UP001236369">
    <property type="component" value="Unassembled WGS sequence"/>
</dbReference>
<feature type="region of interest" description="Disordered" evidence="1">
    <location>
        <begin position="532"/>
        <end position="596"/>
    </location>
</feature>
<evidence type="ECO:0000313" key="2">
    <source>
        <dbReference type="EMBL" id="MDQ0440930.1"/>
    </source>
</evidence>
<reference evidence="2 3" key="1">
    <citation type="submission" date="2023-07" db="EMBL/GenBank/DDBJ databases">
        <title>Genomic Encyclopedia of Type Strains, Phase IV (KMG-IV): sequencing the most valuable type-strain genomes for metagenomic binning, comparative biology and taxonomic classification.</title>
        <authorList>
            <person name="Goeker M."/>
        </authorList>
    </citation>
    <scope>NUCLEOTIDE SEQUENCE [LARGE SCALE GENOMIC DNA]</scope>
    <source>
        <strain evidence="2 3">DSM 19562</strain>
    </source>
</reference>
<dbReference type="SUPFAM" id="SSF103088">
    <property type="entry name" value="OmpA-like"/>
    <property type="match status" value="1"/>
</dbReference>
<proteinExistence type="predicted"/>
<dbReference type="RefSeq" id="WP_238251589.1">
    <property type="nucleotide sequence ID" value="NZ_BPQX01000053.1"/>
</dbReference>
<protein>
    <submittedName>
        <fullName evidence="2">Outer membrane protein OmpA-like peptidoglycan-associated protein</fullName>
    </submittedName>
</protein>
<comment type="caution">
    <text evidence="2">The sequence shown here is derived from an EMBL/GenBank/DDBJ whole genome shotgun (WGS) entry which is preliminary data.</text>
</comment>
<feature type="region of interest" description="Disordered" evidence="1">
    <location>
        <begin position="612"/>
        <end position="632"/>
    </location>
</feature>
<sequence length="632" mass="65002">MPQFETSARALRRAGWLAGLLPLAGIWVALASWTAPGIADRIAKEGEGVAATTTAAANGEPWLRVTAQGRDLVAQGEAPDETGRAVVLARLSALDGPRRIVSEVGLVETAAPFRWAATWAGGAGVTVEGSRPVEIGRRALEVEVTGAIGTGTPLRDGTRAARGAPPDFPSAAAFLAARLPSLAPGGRAVITDTVLSISGEAVDLAAYDALRTALARPPEGYSLGRVEILPPRIGDYRFVLARVGAGMTLTGYVPSEAARQAALSLARMLTDGGPVEDRLQAARGLPETVDPLALTAFMGKLAGLIQTGEVAYAGGAVSVHGDAIDPQAIPEAQALLRDERPPGVGAGTVSLAAKPLSPYRVSLRRSPESVTVSGHLPDEEARRRLLAILRQRLYREPVIDRTRLAEGAPPGLGTALEAGAGLLSTLATGEATVKDRTLTVTGESLYPEAAARAPERFSALPAGWTGAAAVAPREPEARRDAESCREGVAAATATADLRFPVGSTSLNPAFYPALDALASVARACPDLRVAVSGPADPPGAKPAPPPEEAAKPVKSSEKKPAEKKPPAKIAKAEDKKPPEGTEAKPAEDEASGLARQRAQALVEYLLQAGMKPGQVAAGPDRGAGPATVALAP</sequence>
<evidence type="ECO:0000256" key="1">
    <source>
        <dbReference type="SAM" id="MobiDB-lite"/>
    </source>
</evidence>
<gene>
    <name evidence="2" type="ORF">QO016_000407</name>
</gene>
<accession>A0ABU0HF35</accession>
<name>A0ABU0HF35_9HYPH</name>
<feature type="compositionally biased region" description="Pro residues" evidence="1">
    <location>
        <begin position="535"/>
        <end position="547"/>
    </location>
</feature>
<feature type="compositionally biased region" description="Basic and acidic residues" evidence="1">
    <location>
        <begin position="548"/>
        <end position="587"/>
    </location>
</feature>
<keyword evidence="3" id="KW-1185">Reference proteome</keyword>
<dbReference type="EMBL" id="JAUSVV010000001">
    <property type="protein sequence ID" value="MDQ0440930.1"/>
    <property type="molecule type" value="Genomic_DNA"/>
</dbReference>